<organism evidence="1 2">
    <name type="scientific">Propionigenium maris DSM 9537</name>
    <dbReference type="NCBI Taxonomy" id="1123000"/>
    <lineage>
        <taxon>Bacteria</taxon>
        <taxon>Fusobacteriati</taxon>
        <taxon>Fusobacteriota</taxon>
        <taxon>Fusobacteriia</taxon>
        <taxon>Fusobacteriales</taxon>
        <taxon>Fusobacteriaceae</taxon>
        <taxon>Propionigenium</taxon>
    </lineage>
</organism>
<evidence type="ECO:0000313" key="2">
    <source>
        <dbReference type="Proteomes" id="UP001144471"/>
    </source>
</evidence>
<name>A0A9W6GNX9_9FUSO</name>
<reference evidence="1" key="1">
    <citation type="submission" date="2022-12" db="EMBL/GenBank/DDBJ databases">
        <title>Reference genome sequencing for broad-spectrum identification of bacterial and archaeal isolates by mass spectrometry.</title>
        <authorList>
            <person name="Sekiguchi Y."/>
            <person name="Tourlousse D.M."/>
        </authorList>
    </citation>
    <scope>NUCLEOTIDE SEQUENCE</scope>
    <source>
        <strain evidence="1">10succ1</strain>
    </source>
</reference>
<dbReference type="Gene3D" id="3.10.450.150">
    <property type="entry name" value="enterococcus faecalis protein"/>
    <property type="match status" value="1"/>
</dbReference>
<dbReference type="Proteomes" id="UP001144471">
    <property type="component" value="Unassembled WGS sequence"/>
</dbReference>
<comment type="caution">
    <text evidence="1">The sequence shown here is derived from an EMBL/GenBank/DDBJ whole genome shotgun (WGS) entry which is preliminary data.</text>
</comment>
<dbReference type="AlphaFoldDB" id="A0A9W6GNX9"/>
<protein>
    <submittedName>
        <fullName evidence="1">Uncharacterized protein</fullName>
    </submittedName>
</protein>
<dbReference type="RefSeq" id="WP_281836870.1">
    <property type="nucleotide sequence ID" value="NZ_BSDY01000016.1"/>
</dbReference>
<sequence>MKIQHKDFYRMNENLEENTLAEWVKVLEERAIELLDDGNPISTAMMEAWSNLYELILEDSERWNFYILDLRERFFDGSIGKLREYQVSLNDKEEQFHFYITKNVGDSLDGKLLIYIQSLIESMNVEKDYLQVFEISGNTLTHSQEEPEYSKEYKLNEKYENGKLFCIRTAEEESSFWTLMFAYEY</sequence>
<proteinExistence type="predicted"/>
<gene>
    <name evidence="1" type="ORF">PM10SUCC1_28280</name>
</gene>
<evidence type="ECO:0000313" key="1">
    <source>
        <dbReference type="EMBL" id="GLI57314.1"/>
    </source>
</evidence>
<accession>A0A9W6GNX9</accession>
<dbReference type="EMBL" id="BSDY01000016">
    <property type="protein sequence ID" value="GLI57314.1"/>
    <property type="molecule type" value="Genomic_DNA"/>
</dbReference>
<keyword evidence="2" id="KW-1185">Reference proteome</keyword>